<organism evidence="2 3">
    <name type="scientific">Stylosanthes scabra</name>
    <dbReference type="NCBI Taxonomy" id="79078"/>
    <lineage>
        <taxon>Eukaryota</taxon>
        <taxon>Viridiplantae</taxon>
        <taxon>Streptophyta</taxon>
        <taxon>Embryophyta</taxon>
        <taxon>Tracheophyta</taxon>
        <taxon>Spermatophyta</taxon>
        <taxon>Magnoliopsida</taxon>
        <taxon>eudicotyledons</taxon>
        <taxon>Gunneridae</taxon>
        <taxon>Pentapetalae</taxon>
        <taxon>rosids</taxon>
        <taxon>fabids</taxon>
        <taxon>Fabales</taxon>
        <taxon>Fabaceae</taxon>
        <taxon>Papilionoideae</taxon>
        <taxon>50 kb inversion clade</taxon>
        <taxon>dalbergioids sensu lato</taxon>
        <taxon>Dalbergieae</taxon>
        <taxon>Pterocarpus clade</taxon>
        <taxon>Stylosanthes</taxon>
    </lineage>
</organism>
<dbReference type="Proteomes" id="UP001341840">
    <property type="component" value="Unassembled WGS sequence"/>
</dbReference>
<comment type="caution">
    <text evidence="2">The sequence shown here is derived from an EMBL/GenBank/DDBJ whole genome shotgun (WGS) entry which is preliminary data.</text>
</comment>
<evidence type="ECO:0000256" key="1">
    <source>
        <dbReference type="SAM" id="MobiDB-lite"/>
    </source>
</evidence>
<keyword evidence="3" id="KW-1185">Reference proteome</keyword>
<accession>A0ABU6YHS4</accession>
<feature type="region of interest" description="Disordered" evidence="1">
    <location>
        <begin position="1"/>
        <end position="21"/>
    </location>
</feature>
<dbReference type="EMBL" id="JASCZI010242172">
    <property type="protein sequence ID" value="MED6209967.1"/>
    <property type="molecule type" value="Genomic_DNA"/>
</dbReference>
<evidence type="ECO:0000313" key="3">
    <source>
        <dbReference type="Proteomes" id="UP001341840"/>
    </source>
</evidence>
<name>A0ABU6YHS4_9FABA</name>
<sequence>MASSNEAELQQPRRSSRTRFERDCRRCRRCDFRGGERQGRESLKIEEERGVDLGRRQMGWKLTLLASNPKIARALISFPLEELKHMVIGDILRAERINDAEMFNVVALVVGKGDPRGMQTKTGKDLKRLVIVVEDLEQNR</sequence>
<protein>
    <submittedName>
        <fullName evidence="2">Uncharacterized protein</fullName>
    </submittedName>
</protein>
<proteinExistence type="predicted"/>
<evidence type="ECO:0000313" key="2">
    <source>
        <dbReference type="EMBL" id="MED6209967.1"/>
    </source>
</evidence>
<reference evidence="2 3" key="1">
    <citation type="journal article" date="2023" name="Plants (Basel)">
        <title>Bridging the Gap: Combining Genomics and Transcriptomics Approaches to Understand Stylosanthes scabra, an Orphan Legume from the Brazilian Caatinga.</title>
        <authorList>
            <person name="Ferreira-Neto J.R.C."/>
            <person name="da Silva M.D."/>
            <person name="Binneck E."/>
            <person name="de Melo N.F."/>
            <person name="da Silva R.H."/>
            <person name="de Melo A.L.T.M."/>
            <person name="Pandolfi V."/>
            <person name="Bustamante F.O."/>
            <person name="Brasileiro-Vidal A.C."/>
            <person name="Benko-Iseppon A.M."/>
        </authorList>
    </citation>
    <scope>NUCLEOTIDE SEQUENCE [LARGE SCALE GENOMIC DNA]</scope>
    <source>
        <tissue evidence="2">Leaves</tissue>
    </source>
</reference>
<gene>
    <name evidence="2" type="ORF">PIB30_059677</name>
</gene>